<dbReference type="CDD" id="cd10936">
    <property type="entry name" value="CE4_DAC2"/>
    <property type="match status" value="1"/>
</dbReference>
<dbReference type="InterPro" id="IPR006837">
    <property type="entry name" value="Divergent_DAC"/>
</dbReference>
<dbReference type="RefSeq" id="WP_021109424.1">
    <property type="nucleotide sequence ID" value="NZ_CBCRUP010000001.1"/>
</dbReference>
<dbReference type="Proteomes" id="UP000662736">
    <property type="component" value="Chromosome"/>
</dbReference>
<dbReference type="Gene3D" id="3.20.20.370">
    <property type="entry name" value="Glycoside hydrolase/deacetylase"/>
    <property type="match status" value="1"/>
</dbReference>
<proteinExistence type="predicted"/>
<dbReference type="PANTHER" id="PTHR30105:SF2">
    <property type="entry name" value="DIVERGENT POLYSACCHARIDE DEACETYLASE SUPERFAMILY"/>
    <property type="match status" value="1"/>
</dbReference>
<dbReference type="GO" id="GO:0005975">
    <property type="term" value="P:carbohydrate metabolic process"/>
    <property type="evidence" value="ECO:0007669"/>
    <property type="project" value="InterPro"/>
</dbReference>
<protein>
    <submittedName>
        <fullName evidence="1">Divergent polysaccharide deacetylase family protein</fullName>
    </submittedName>
</protein>
<dbReference type="InterPro" id="IPR011330">
    <property type="entry name" value="Glyco_hydro/deAcase_b/a-brl"/>
</dbReference>
<dbReference type="EMBL" id="CP071491">
    <property type="protein sequence ID" value="QSX17871.1"/>
    <property type="molecule type" value="Genomic_DNA"/>
</dbReference>
<dbReference type="SUPFAM" id="SSF88713">
    <property type="entry name" value="Glycoside hydrolase/deacetylase"/>
    <property type="match status" value="1"/>
</dbReference>
<name>A0A1T0AEB9_GLAPU</name>
<organism evidence="1 2">
    <name type="scientific">Glaesserella parasuis</name>
    <name type="common">Haemophilus parasuis</name>
    <dbReference type="NCBI Taxonomy" id="738"/>
    <lineage>
        <taxon>Bacteria</taxon>
        <taxon>Pseudomonadati</taxon>
        <taxon>Pseudomonadota</taxon>
        <taxon>Gammaproteobacteria</taxon>
        <taxon>Pasteurellales</taxon>
        <taxon>Pasteurellaceae</taxon>
        <taxon>Glaesserella</taxon>
    </lineage>
</organism>
<gene>
    <name evidence="1" type="ORF">J1G54_04995</name>
</gene>
<dbReference type="Pfam" id="PF04748">
    <property type="entry name" value="Polysacc_deac_2"/>
    <property type="match status" value="1"/>
</dbReference>
<accession>A0A1T0AEB9</accession>
<evidence type="ECO:0000313" key="1">
    <source>
        <dbReference type="EMBL" id="QSX17871.1"/>
    </source>
</evidence>
<evidence type="ECO:0000313" key="2">
    <source>
        <dbReference type="Proteomes" id="UP000662736"/>
    </source>
</evidence>
<sequence length="281" mass="31070">MNKWINKRSIILLLLQIFGLFAPLAYANKLVIVIDDIGYRIKEDNAIYALPKEVNVAIIPSAPYATVRANKAKEQGREILIHLPMQPKVKQPIEAGALLVGMGESEVSELIHQAQQQVPYAIALNNHMGSKATADKTTMQHLMKALSQQGLGFLDSKTAGDSVAYQTAKAYGLNALERHIFLDNSDVFADVQRQFQHAVQYARKHGIAIMIGHPRKHSIAVLELGIANLPADIQLASLSSLWKTENVEPVKPFIMLFEIEPALTSKAPYRAVPLLRGIPQE</sequence>
<reference evidence="1" key="1">
    <citation type="submission" date="2021-03" db="EMBL/GenBank/DDBJ databases">
        <title>Characterization of a novel Integrative Conjugative Element in Glaesserella parasuis.</title>
        <authorList>
            <person name="Hu G."/>
            <person name="Sun H."/>
        </authorList>
    </citation>
    <scope>NUCLEOTIDE SEQUENCE</scope>
    <source>
        <strain evidence="1">GHP1807</strain>
    </source>
</reference>
<dbReference type="AlphaFoldDB" id="A0A1T0AEB9"/>
<dbReference type="PANTHER" id="PTHR30105">
    <property type="entry name" value="UNCHARACTERIZED YIBQ-RELATED"/>
    <property type="match status" value="1"/>
</dbReference>